<comment type="caution">
    <text evidence="6">The sequence shown here is derived from an EMBL/GenBank/DDBJ whole genome shotgun (WGS) entry which is preliminary data.</text>
</comment>
<dbReference type="SUPFAM" id="SSF46785">
    <property type="entry name" value="Winged helix' DNA-binding domain"/>
    <property type="match status" value="1"/>
</dbReference>
<reference evidence="6" key="1">
    <citation type="submission" date="2021-04" db="EMBL/GenBank/DDBJ databases">
        <title>novel species isolated from subtropical streams in China.</title>
        <authorList>
            <person name="Lu H."/>
        </authorList>
    </citation>
    <scope>NUCLEOTIDE SEQUENCE</scope>
    <source>
        <strain evidence="6">FT137W</strain>
    </source>
</reference>
<dbReference type="InterPro" id="IPR036390">
    <property type="entry name" value="WH_DNA-bd_sf"/>
</dbReference>
<dbReference type="FunFam" id="1.10.10.10:FF:000001">
    <property type="entry name" value="LysR family transcriptional regulator"/>
    <property type="match status" value="1"/>
</dbReference>
<protein>
    <submittedName>
        <fullName evidence="6">LysR family transcriptional regulator</fullName>
    </submittedName>
</protein>
<dbReference type="Pfam" id="PF03466">
    <property type="entry name" value="LysR_substrate"/>
    <property type="match status" value="1"/>
</dbReference>
<keyword evidence="7" id="KW-1185">Reference proteome</keyword>
<evidence type="ECO:0000313" key="7">
    <source>
        <dbReference type="Proteomes" id="UP000678545"/>
    </source>
</evidence>
<sequence>MNQLEAMRIYLRVADLCSFTQAADSLNLPKATVSEAIKQLEVQLGSRLLQRTTRSVQMTQDGLLFYERSKDLLSDFSDLENLFRSNDTPLQGRLRVDLPVAAARNIVIPALPNFLAQHPGIELELSCTDRRVDLIREGFDCVMRVGVLHDSSLIARPLGYLKQVNLASAAYLKEWGIPKTIDDLHDHFLIHYLSNFGNKSNGFEYQVGDKTHYLPMKGGMTVNNSDAYHAACNAGFGIIQVPQFGQMHAASLQSLVPILPTYCAPAMPVSILYPDRRHLAKRTQKFIDWLSETLRPYLHQTDQRH</sequence>
<dbReference type="GO" id="GO:0003700">
    <property type="term" value="F:DNA-binding transcription factor activity"/>
    <property type="evidence" value="ECO:0007669"/>
    <property type="project" value="InterPro"/>
</dbReference>
<dbReference type="Gene3D" id="3.40.190.290">
    <property type="match status" value="1"/>
</dbReference>
<dbReference type="InterPro" id="IPR058163">
    <property type="entry name" value="LysR-type_TF_proteobact-type"/>
</dbReference>
<name>A0A941E4B9_9BURK</name>
<keyword evidence="3" id="KW-0238">DNA-binding</keyword>
<dbReference type="PROSITE" id="PS50931">
    <property type="entry name" value="HTH_LYSR"/>
    <property type="match status" value="1"/>
</dbReference>
<dbReference type="InterPro" id="IPR000847">
    <property type="entry name" value="LysR_HTH_N"/>
</dbReference>
<evidence type="ECO:0000256" key="1">
    <source>
        <dbReference type="ARBA" id="ARBA00009437"/>
    </source>
</evidence>
<keyword evidence="4" id="KW-0804">Transcription</keyword>
<dbReference type="Pfam" id="PF00126">
    <property type="entry name" value="HTH_1"/>
    <property type="match status" value="1"/>
</dbReference>
<dbReference type="EMBL" id="JAGSPJ010000005">
    <property type="protein sequence ID" value="MBR7800786.1"/>
    <property type="molecule type" value="Genomic_DNA"/>
</dbReference>
<evidence type="ECO:0000259" key="5">
    <source>
        <dbReference type="PROSITE" id="PS50931"/>
    </source>
</evidence>
<dbReference type="GO" id="GO:0043565">
    <property type="term" value="F:sequence-specific DNA binding"/>
    <property type="evidence" value="ECO:0007669"/>
    <property type="project" value="TreeGrafter"/>
</dbReference>
<gene>
    <name evidence="6" type="ORF">KDM90_12320</name>
</gene>
<comment type="similarity">
    <text evidence="1">Belongs to the LysR transcriptional regulatory family.</text>
</comment>
<accession>A0A941E4B9</accession>
<keyword evidence="2" id="KW-0805">Transcription regulation</keyword>
<evidence type="ECO:0000256" key="3">
    <source>
        <dbReference type="ARBA" id="ARBA00023125"/>
    </source>
</evidence>
<dbReference type="AlphaFoldDB" id="A0A941E4B9"/>
<evidence type="ECO:0000313" key="6">
    <source>
        <dbReference type="EMBL" id="MBR7800786.1"/>
    </source>
</evidence>
<dbReference type="PANTHER" id="PTHR30537:SF72">
    <property type="entry name" value="LYSR FAMILY TRANSCRIPTIONAL REGULATOR"/>
    <property type="match status" value="1"/>
</dbReference>
<dbReference type="Gene3D" id="1.10.10.10">
    <property type="entry name" value="Winged helix-like DNA-binding domain superfamily/Winged helix DNA-binding domain"/>
    <property type="match status" value="1"/>
</dbReference>
<dbReference type="Proteomes" id="UP000678545">
    <property type="component" value="Unassembled WGS sequence"/>
</dbReference>
<dbReference type="PANTHER" id="PTHR30537">
    <property type="entry name" value="HTH-TYPE TRANSCRIPTIONAL REGULATOR"/>
    <property type="match status" value="1"/>
</dbReference>
<organism evidence="6 7">
    <name type="scientific">Undibacterium fentianense</name>
    <dbReference type="NCBI Taxonomy" id="2828728"/>
    <lineage>
        <taxon>Bacteria</taxon>
        <taxon>Pseudomonadati</taxon>
        <taxon>Pseudomonadota</taxon>
        <taxon>Betaproteobacteria</taxon>
        <taxon>Burkholderiales</taxon>
        <taxon>Oxalobacteraceae</taxon>
        <taxon>Undibacterium</taxon>
    </lineage>
</organism>
<dbReference type="SUPFAM" id="SSF53850">
    <property type="entry name" value="Periplasmic binding protein-like II"/>
    <property type="match status" value="1"/>
</dbReference>
<proteinExistence type="inferred from homology"/>
<feature type="domain" description="HTH lysR-type" evidence="5">
    <location>
        <begin position="1"/>
        <end position="59"/>
    </location>
</feature>
<dbReference type="RefSeq" id="WP_212675923.1">
    <property type="nucleotide sequence ID" value="NZ_JAGSPJ010000005.1"/>
</dbReference>
<dbReference type="GO" id="GO:0006351">
    <property type="term" value="P:DNA-templated transcription"/>
    <property type="evidence" value="ECO:0007669"/>
    <property type="project" value="TreeGrafter"/>
</dbReference>
<dbReference type="CDD" id="cd08472">
    <property type="entry name" value="PBP2_CrgA_like_3"/>
    <property type="match status" value="1"/>
</dbReference>
<evidence type="ECO:0000256" key="4">
    <source>
        <dbReference type="ARBA" id="ARBA00023163"/>
    </source>
</evidence>
<dbReference type="InterPro" id="IPR036388">
    <property type="entry name" value="WH-like_DNA-bd_sf"/>
</dbReference>
<evidence type="ECO:0000256" key="2">
    <source>
        <dbReference type="ARBA" id="ARBA00023015"/>
    </source>
</evidence>
<dbReference type="InterPro" id="IPR005119">
    <property type="entry name" value="LysR_subst-bd"/>
</dbReference>
<dbReference type="PRINTS" id="PR00039">
    <property type="entry name" value="HTHLYSR"/>
</dbReference>